<dbReference type="EMBL" id="CM042887">
    <property type="protein sequence ID" value="KAI4331544.1"/>
    <property type="molecule type" value="Genomic_DNA"/>
</dbReference>
<dbReference type="Proteomes" id="UP001057402">
    <property type="component" value="Chromosome 8"/>
</dbReference>
<sequence length="452" mass="50276">MQQLNNMKVSGAPSTPLPVRPRIFEERYLKLPDSQQVALERGLISPVAPPAPFIYNNGVVGPPFSSNSGFSTNLQYSPVAPHENQPQNSLFVSQSASNQASFPMRSSSRTVQIAAPEYSQNGKASWRNGLLDELYDFPLETLNQSNRAENRGGNMVLPSEDLDKPSNWQEWADQLIREDANWGDRLGDANVSNPEATTVKGASNFPVPQIQQSQPVLPSSGKVPVAFNPPPAANTAPVKSRMRWTQELHEAFVEAVAKLGGCERATPKGVLRLMKVEGITIYHVKSHLQKYRMAHYWPELTEGSFGRRQSPVEEMPSFNVKVKNEKNLLSGSLDNQSLEITEALRMQMEVQRRLHEQLEIQRKLQLQIEEQGRILQMMFEKQSGIKLQESLDDNSDPADVPAFSDSGIEASNDEDIHAIDLATSAADGVSKVPGGERYNLPPSPSKRPRLYR</sequence>
<keyword evidence="2" id="KW-1185">Reference proteome</keyword>
<protein>
    <submittedName>
        <fullName evidence="1">Uncharacterized protein</fullName>
    </submittedName>
</protein>
<name>A0ACB9N4U1_9MYRT</name>
<gene>
    <name evidence="1" type="ORF">MLD38_029728</name>
</gene>
<comment type="caution">
    <text evidence="1">The sequence shown here is derived from an EMBL/GenBank/DDBJ whole genome shotgun (WGS) entry which is preliminary data.</text>
</comment>
<accession>A0ACB9N4U1</accession>
<reference evidence="2" key="1">
    <citation type="journal article" date="2023" name="Front. Plant Sci.">
        <title>Chromosomal-level genome assembly of Melastoma candidum provides insights into trichome evolution.</title>
        <authorList>
            <person name="Zhong Y."/>
            <person name="Wu W."/>
            <person name="Sun C."/>
            <person name="Zou P."/>
            <person name="Liu Y."/>
            <person name="Dai S."/>
            <person name="Zhou R."/>
        </authorList>
    </citation>
    <scope>NUCLEOTIDE SEQUENCE [LARGE SCALE GENOMIC DNA]</scope>
</reference>
<evidence type="ECO:0000313" key="2">
    <source>
        <dbReference type="Proteomes" id="UP001057402"/>
    </source>
</evidence>
<proteinExistence type="predicted"/>
<evidence type="ECO:0000313" key="1">
    <source>
        <dbReference type="EMBL" id="KAI4331544.1"/>
    </source>
</evidence>
<organism evidence="1 2">
    <name type="scientific">Melastoma candidum</name>
    <dbReference type="NCBI Taxonomy" id="119954"/>
    <lineage>
        <taxon>Eukaryota</taxon>
        <taxon>Viridiplantae</taxon>
        <taxon>Streptophyta</taxon>
        <taxon>Embryophyta</taxon>
        <taxon>Tracheophyta</taxon>
        <taxon>Spermatophyta</taxon>
        <taxon>Magnoliopsida</taxon>
        <taxon>eudicotyledons</taxon>
        <taxon>Gunneridae</taxon>
        <taxon>Pentapetalae</taxon>
        <taxon>rosids</taxon>
        <taxon>malvids</taxon>
        <taxon>Myrtales</taxon>
        <taxon>Melastomataceae</taxon>
        <taxon>Melastomatoideae</taxon>
        <taxon>Melastomateae</taxon>
        <taxon>Melastoma</taxon>
    </lineage>
</organism>